<evidence type="ECO:0000259" key="7">
    <source>
        <dbReference type="SMART" id="SM00563"/>
    </source>
</evidence>
<dbReference type="SMART" id="SM00563">
    <property type="entry name" value="PlsC"/>
    <property type="match status" value="1"/>
</dbReference>
<dbReference type="Pfam" id="PF01553">
    <property type="entry name" value="Acyltransferase"/>
    <property type="match status" value="1"/>
</dbReference>
<dbReference type="HOGENOM" id="CLU_027938_0_1_4"/>
<evidence type="ECO:0000256" key="4">
    <source>
        <dbReference type="ARBA" id="ARBA00023098"/>
    </source>
</evidence>
<comment type="pathway">
    <text evidence="1">Lipid metabolism.</text>
</comment>
<evidence type="ECO:0000256" key="5">
    <source>
        <dbReference type="ARBA" id="ARBA00023315"/>
    </source>
</evidence>
<dbReference type="KEGG" id="slt:Slit_2464"/>
<feature type="domain" description="Phospholipid/glycerol acyltransferase" evidence="7">
    <location>
        <begin position="69"/>
        <end position="181"/>
    </location>
</feature>
<dbReference type="SUPFAM" id="SSF69593">
    <property type="entry name" value="Glycerol-3-phosphate (1)-acyltransferase"/>
    <property type="match status" value="1"/>
</dbReference>
<protein>
    <submittedName>
        <fullName evidence="8">Phospholipid/glycerol acyltransferase</fullName>
    </submittedName>
</protein>
<dbReference type="GO" id="GO:0003841">
    <property type="term" value="F:1-acylglycerol-3-phosphate O-acyltransferase activity"/>
    <property type="evidence" value="ECO:0007669"/>
    <property type="project" value="TreeGrafter"/>
</dbReference>
<dbReference type="RefSeq" id="WP_013030587.1">
    <property type="nucleotide sequence ID" value="NC_013959.1"/>
</dbReference>
<dbReference type="GO" id="GO:0006654">
    <property type="term" value="P:phosphatidic acid biosynthetic process"/>
    <property type="evidence" value="ECO:0007669"/>
    <property type="project" value="TreeGrafter"/>
</dbReference>
<dbReference type="PANTHER" id="PTHR10434">
    <property type="entry name" value="1-ACYL-SN-GLYCEROL-3-PHOSPHATE ACYLTRANSFERASE"/>
    <property type="match status" value="1"/>
</dbReference>
<keyword evidence="6" id="KW-0472">Membrane</keyword>
<keyword evidence="9" id="KW-1185">Reference proteome</keyword>
<dbReference type="PANTHER" id="PTHR10434:SF64">
    <property type="entry name" value="1-ACYL-SN-GLYCEROL-3-PHOSPHATE ACYLTRANSFERASE-RELATED"/>
    <property type="match status" value="1"/>
</dbReference>
<keyword evidence="3 8" id="KW-0808">Transferase</keyword>
<sequence>MTRRLIALFRAARLALHIAYGLFLAVSYPWFGLAIRRRILQRWSTGLLDIFNVRIEIDRDDPLHRLHHGLIVTNHISWLDVFVLNAVVPMRFVAKSEVRRWPAIGWLCARAQTLFIERGKARSAARINVQLVDLLQRGECLAIFPEGTTTDGSKVAHFHSSLLQPAIDAGALVHPIAIRYQDRYGAHNLASAYIDEMSFGASMWNILSEPELHVRLVATPPLDASGTDRRNLTRAVHHHIGATLAGMHAIPVMSQTPESPEHVLARMEADLHFQSLYCVLLDSSLAQEAAQQPAK</sequence>
<evidence type="ECO:0000313" key="9">
    <source>
        <dbReference type="Proteomes" id="UP000001625"/>
    </source>
</evidence>
<feature type="transmembrane region" description="Helical" evidence="6">
    <location>
        <begin position="12"/>
        <end position="31"/>
    </location>
</feature>
<name>D5CML7_SIDLE</name>
<dbReference type="Proteomes" id="UP000001625">
    <property type="component" value="Chromosome"/>
</dbReference>
<evidence type="ECO:0000256" key="6">
    <source>
        <dbReference type="SAM" id="Phobius"/>
    </source>
</evidence>
<reference evidence="8 9" key="1">
    <citation type="submission" date="2010-03" db="EMBL/GenBank/DDBJ databases">
        <title>Complete sequence of Sideroxydans lithotrophicus ES-1.</title>
        <authorList>
            <consortium name="US DOE Joint Genome Institute"/>
            <person name="Lucas S."/>
            <person name="Copeland A."/>
            <person name="Lapidus A."/>
            <person name="Cheng J.-F."/>
            <person name="Bruce D."/>
            <person name="Goodwin L."/>
            <person name="Pitluck S."/>
            <person name="Munk A.C."/>
            <person name="Detter J.C."/>
            <person name="Han C."/>
            <person name="Tapia R."/>
            <person name="Larimer F."/>
            <person name="Land M."/>
            <person name="Hauser L."/>
            <person name="Kyrpides N."/>
            <person name="Ivanova N."/>
            <person name="Emerson D."/>
            <person name="Woyke T."/>
        </authorList>
    </citation>
    <scope>NUCLEOTIDE SEQUENCE [LARGE SCALE GENOMIC DNA]</scope>
    <source>
        <strain evidence="8 9">ES-1</strain>
    </source>
</reference>
<proteinExistence type="predicted"/>
<evidence type="ECO:0000256" key="1">
    <source>
        <dbReference type="ARBA" id="ARBA00005189"/>
    </source>
</evidence>
<evidence type="ECO:0000313" key="8">
    <source>
        <dbReference type="EMBL" id="ADE12689.1"/>
    </source>
</evidence>
<dbReference type="STRING" id="580332.Slit_2464"/>
<evidence type="ECO:0000256" key="3">
    <source>
        <dbReference type="ARBA" id="ARBA00022679"/>
    </source>
</evidence>
<dbReference type="AlphaFoldDB" id="D5CML7"/>
<accession>D5CML7</accession>
<keyword evidence="6" id="KW-0812">Transmembrane</keyword>
<dbReference type="eggNOG" id="COG0204">
    <property type="taxonomic scope" value="Bacteria"/>
</dbReference>
<keyword evidence="5 8" id="KW-0012">Acyltransferase</keyword>
<dbReference type="InterPro" id="IPR002123">
    <property type="entry name" value="Plipid/glycerol_acylTrfase"/>
</dbReference>
<dbReference type="EMBL" id="CP001965">
    <property type="protein sequence ID" value="ADE12689.1"/>
    <property type="molecule type" value="Genomic_DNA"/>
</dbReference>
<keyword evidence="2" id="KW-0444">Lipid biosynthesis</keyword>
<evidence type="ECO:0000256" key="2">
    <source>
        <dbReference type="ARBA" id="ARBA00022516"/>
    </source>
</evidence>
<dbReference type="CDD" id="cd07989">
    <property type="entry name" value="LPLAT_AGPAT-like"/>
    <property type="match status" value="1"/>
</dbReference>
<keyword evidence="4" id="KW-0443">Lipid metabolism</keyword>
<gene>
    <name evidence="8" type="ordered locus">Slit_2464</name>
</gene>
<keyword evidence="6" id="KW-1133">Transmembrane helix</keyword>
<organism evidence="8 9">
    <name type="scientific">Sideroxydans lithotrophicus (strain ES-1)</name>
    <dbReference type="NCBI Taxonomy" id="580332"/>
    <lineage>
        <taxon>Bacteria</taxon>
        <taxon>Pseudomonadati</taxon>
        <taxon>Pseudomonadota</taxon>
        <taxon>Betaproteobacteria</taxon>
        <taxon>Nitrosomonadales</taxon>
        <taxon>Gallionellaceae</taxon>
        <taxon>Sideroxydans</taxon>
    </lineage>
</organism>